<feature type="transmembrane region" description="Helical" evidence="1">
    <location>
        <begin position="151"/>
        <end position="174"/>
    </location>
</feature>
<gene>
    <name evidence="2" type="ORF">ABB29_12875</name>
</gene>
<dbReference type="PANTHER" id="PTHR34989:SF1">
    <property type="entry name" value="PROTEIN HDED"/>
    <property type="match status" value="1"/>
</dbReference>
<feature type="transmembrane region" description="Helical" evidence="1">
    <location>
        <begin position="72"/>
        <end position="91"/>
    </location>
</feature>
<keyword evidence="1" id="KW-1133">Transmembrane helix</keyword>
<dbReference type="GO" id="GO:0005886">
    <property type="term" value="C:plasma membrane"/>
    <property type="evidence" value="ECO:0007669"/>
    <property type="project" value="TreeGrafter"/>
</dbReference>
<dbReference type="Proteomes" id="UP000052052">
    <property type="component" value="Unassembled WGS sequence"/>
</dbReference>
<evidence type="ECO:0008006" key="4">
    <source>
        <dbReference type="Google" id="ProtNLM"/>
    </source>
</evidence>
<feature type="transmembrane region" description="Helical" evidence="1">
    <location>
        <begin position="127"/>
        <end position="145"/>
    </location>
</feature>
<protein>
    <recommendedName>
        <fullName evidence="4">HdeD family acid-resistance protein</fullName>
    </recommendedName>
</protein>
<dbReference type="InterPro" id="IPR052712">
    <property type="entry name" value="Acid_resist_chaperone_HdeD"/>
</dbReference>
<dbReference type="PANTHER" id="PTHR34989">
    <property type="entry name" value="PROTEIN HDED"/>
    <property type="match status" value="1"/>
</dbReference>
<feature type="transmembrane region" description="Helical" evidence="1">
    <location>
        <begin position="97"/>
        <end position="115"/>
    </location>
</feature>
<reference evidence="2 3" key="1">
    <citation type="submission" date="2015-05" db="EMBL/GenBank/DDBJ databases">
        <title>Genome sequencing and analysis of members of genus Stenotrophomonas.</title>
        <authorList>
            <person name="Patil P.P."/>
            <person name="Midha S."/>
            <person name="Patil P.B."/>
        </authorList>
    </citation>
    <scope>NUCLEOTIDE SEQUENCE [LARGE SCALE GENOMIC DNA]</scope>
    <source>
        <strain evidence="2 3">DSM 21858</strain>
    </source>
</reference>
<dbReference type="Pfam" id="PF03729">
    <property type="entry name" value="DUF308"/>
    <property type="match status" value="1"/>
</dbReference>
<evidence type="ECO:0000313" key="3">
    <source>
        <dbReference type="Proteomes" id="UP000052052"/>
    </source>
</evidence>
<dbReference type="OrthoDB" id="193343at2"/>
<dbReference type="PATRIC" id="fig|344882.3.peg.953"/>
<comment type="caution">
    <text evidence="2">The sequence shown here is derived from an EMBL/GenBank/DDBJ whole genome shotgun (WGS) entry which is preliminary data.</text>
</comment>
<evidence type="ECO:0000313" key="2">
    <source>
        <dbReference type="EMBL" id="KRG68506.1"/>
    </source>
</evidence>
<keyword evidence="3" id="KW-1185">Reference proteome</keyword>
<keyword evidence="1" id="KW-0472">Membrane</keyword>
<dbReference type="RefSeq" id="WP_057659725.1">
    <property type="nucleotide sequence ID" value="NZ_LDJL01000013.1"/>
</dbReference>
<dbReference type="InterPro" id="IPR005325">
    <property type="entry name" value="DUF308_memb"/>
</dbReference>
<keyword evidence="1" id="KW-0812">Transmembrane</keyword>
<organism evidence="2 3">
    <name type="scientific">Pseudoxanthomonas dokdonensis</name>
    <dbReference type="NCBI Taxonomy" id="344882"/>
    <lineage>
        <taxon>Bacteria</taxon>
        <taxon>Pseudomonadati</taxon>
        <taxon>Pseudomonadota</taxon>
        <taxon>Gammaproteobacteria</taxon>
        <taxon>Lysobacterales</taxon>
        <taxon>Lysobacteraceae</taxon>
        <taxon>Pseudoxanthomonas</taxon>
    </lineage>
</organism>
<feature type="transmembrane region" description="Helical" evidence="1">
    <location>
        <begin position="12"/>
        <end position="33"/>
    </location>
</feature>
<evidence type="ECO:0000256" key="1">
    <source>
        <dbReference type="SAM" id="Phobius"/>
    </source>
</evidence>
<dbReference type="AlphaFoldDB" id="A0A0R0CQH6"/>
<sequence length="184" mass="20116">MSARQTEQVSRSWWLLLLYGVAAVVFGVAILLWPGRSVWAMVMALGVLSVVDGLVSLASIFRKDLALPAWMLVAYGLLSLLFGVLALSQPLLVAESLLWVLAFWLIVAGIARIVFAIQIRKLVKGEWMLILSGLLALALGVLFLARPGVGLLTVALWVAWGVIAYGILQMMVAFRMRKAADLLR</sequence>
<accession>A0A0R0CQH6</accession>
<name>A0A0R0CQH6_9GAMM</name>
<dbReference type="EMBL" id="LDJL01000013">
    <property type="protein sequence ID" value="KRG68506.1"/>
    <property type="molecule type" value="Genomic_DNA"/>
</dbReference>
<proteinExistence type="predicted"/>
<feature type="transmembrane region" description="Helical" evidence="1">
    <location>
        <begin position="39"/>
        <end position="60"/>
    </location>
</feature>